<dbReference type="SUPFAM" id="SSF117125">
    <property type="entry name" value="Putative glucosidase YicI, C-terminal domain"/>
    <property type="match status" value="1"/>
</dbReference>
<dbReference type="AlphaFoldDB" id="A0A0R2BD47"/>
<gene>
    <name evidence="1" type="ORF">FC82_GL001019</name>
</gene>
<dbReference type="EMBL" id="AYYR01000117">
    <property type="protein sequence ID" value="KRM73820.1"/>
    <property type="molecule type" value="Genomic_DNA"/>
</dbReference>
<dbReference type="Gene3D" id="2.60.40.1180">
    <property type="entry name" value="Golgi alpha-mannosidase II"/>
    <property type="match status" value="1"/>
</dbReference>
<sequence>MNLPVLARENSIILRNPNAEHAEYDYTDSPDIHLYEFADGAKETTRVVDEKGKPAGHVTAERSGSTITLSADGLKGSSKVYVHADGNVKEFTLDGGSATLSL</sequence>
<proteinExistence type="predicted"/>
<organism evidence="1 2">
    <name type="scientific">Secundilactobacillus collinoides DSM 20515 = JCM 1123</name>
    <dbReference type="NCBI Taxonomy" id="1423733"/>
    <lineage>
        <taxon>Bacteria</taxon>
        <taxon>Bacillati</taxon>
        <taxon>Bacillota</taxon>
        <taxon>Bacilli</taxon>
        <taxon>Lactobacillales</taxon>
        <taxon>Lactobacillaceae</taxon>
        <taxon>Secundilactobacillus</taxon>
    </lineage>
</organism>
<dbReference type="InterPro" id="IPR013780">
    <property type="entry name" value="Glyco_hydro_b"/>
</dbReference>
<evidence type="ECO:0000313" key="2">
    <source>
        <dbReference type="Proteomes" id="UP000051845"/>
    </source>
</evidence>
<dbReference type="Proteomes" id="UP000051845">
    <property type="component" value="Unassembled WGS sequence"/>
</dbReference>
<dbReference type="PATRIC" id="fig|1423733.4.peg.1075"/>
<evidence type="ECO:0000313" key="1">
    <source>
        <dbReference type="EMBL" id="KRM73820.1"/>
    </source>
</evidence>
<accession>A0A0R2BD47</accession>
<reference evidence="1 2" key="1">
    <citation type="journal article" date="2015" name="Genome Announc.">
        <title>Expanding the biotechnology potential of lactobacilli through comparative genomics of 213 strains and associated genera.</title>
        <authorList>
            <person name="Sun Z."/>
            <person name="Harris H.M."/>
            <person name="McCann A."/>
            <person name="Guo C."/>
            <person name="Argimon S."/>
            <person name="Zhang W."/>
            <person name="Yang X."/>
            <person name="Jeffery I.B."/>
            <person name="Cooney J.C."/>
            <person name="Kagawa T.F."/>
            <person name="Liu W."/>
            <person name="Song Y."/>
            <person name="Salvetti E."/>
            <person name="Wrobel A."/>
            <person name="Rasinkangas P."/>
            <person name="Parkhill J."/>
            <person name="Rea M.C."/>
            <person name="O'Sullivan O."/>
            <person name="Ritari J."/>
            <person name="Douillard F.P."/>
            <person name="Paul Ross R."/>
            <person name="Yang R."/>
            <person name="Briner A.E."/>
            <person name="Felis G.E."/>
            <person name="de Vos W.M."/>
            <person name="Barrangou R."/>
            <person name="Klaenhammer T.R."/>
            <person name="Caufield P.W."/>
            <person name="Cui Y."/>
            <person name="Zhang H."/>
            <person name="O'Toole P.W."/>
        </authorList>
    </citation>
    <scope>NUCLEOTIDE SEQUENCE [LARGE SCALE GENOMIC DNA]</scope>
    <source>
        <strain evidence="1 2">DSM 20515</strain>
    </source>
</reference>
<protein>
    <submittedName>
        <fullName evidence="1">Uncharacterized protein</fullName>
    </submittedName>
</protein>
<comment type="caution">
    <text evidence="1">The sequence shown here is derived from an EMBL/GenBank/DDBJ whole genome shotgun (WGS) entry which is preliminary data.</text>
</comment>
<name>A0A0R2BD47_SECCO</name>